<accession>U9UBN7</accession>
<gene>
    <name evidence="1" type="ORF">GLOINDRAFT_26498</name>
</gene>
<dbReference type="Gene3D" id="2.170.16.10">
    <property type="entry name" value="Hedgehog/Intein (Hint) domain"/>
    <property type="match status" value="1"/>
</dbReference>
<reference evidence="1" key="1">
    <citation type="submission" date="2013-07" db="EMBL/GenBank/DDBJ databases">
        <title>The genome of an arbuscular mycorrhizal fungus provides insights into the evolution of the oldest plant symbiosis.</title>
        <authorList>
            <consortium name="DOE Joint Genome Institute"/>
            <person name="Tisserant E."/>
            <person name="Malbreil M."/>
            <person name="Kuo A."/>
            <person name="Kohler A."/>
            <person name="Symeonidi A."/>
            <person name="Balestrini R."/>
            <person name="Charron P."/>
            <person name="Duensing N."/>
            <person name="Frei-dit-Frey N."/>
            <person name="Gianinazzi-Pearson V."/>
            <person name="Gilbert B."/>
            <person name="Handa Y."/>
            <person name="Hijri M."/>
            <person name="Kaul R."/>
            <person name="Kawaguchi M."/>
            <person name="Krajinski F."/>
            <person name="Lammers P."/>
            <person name="Lapierre D."/>
            <person name="Masclaux F.G."/>
            <person name="Murat C."/>
            <person name="Morin E."/>
            <person name="Ndikumana S."/>
            <person name="Pagni M."/>
            <person name="Petitpierre D."/>
            <person name="Requena N."/>
            <person name="Rosikiewicz P."/>
            <person name="Riley R."/>
            <person name="Saito K."/>
            <person name="San Clemente H."/>
            <person name="Shapiro H."/>
            <person name="van Tuinen D."/>
            <person name="Becard G."/>
            <person name="Bonfante P."/>
            <person name="Paszkowski U."/>
            <person name="Shachar-Hill Y."/>
            <person name="Young J.P."/>
            <person name="Sanders I.R."/>
            <person name="Henrissat B."/>
            <person name="Rensing S.A."/>
            <person name="Grigoriev I.V."/>
            <person name="Corradi N."/>
            <person name="Roux C."/>
            <person name="Martin F."/>
        </authorList>
    </citation>
    <scope>NUCLEOTIDE SEQUENCE</scope>
    <source>
        <strain evidence="1">DAOM 197198</strain>
    </source>
</reference>
<dbReference type="HOGENOM" id="CLU_1166361_0_0_1"/>
<dbReference type="AlphaFoldDB" id="U9UBN7"/>
<proteinExistence type="predicted"/>
<evidence type="ECO:0000313" key="1">
    <source>
        <dbReference type="EMBL" id="ESA13006.1"/>
    </source>
</evidence>
<organism evidence="1">
    <name type="scientific">Rhizophagus irregularis (strain DAOM 181602 / DAOM 197198 / MUCL 43194)</name>
    <name type="common">Arbuscular mycorrhizal fungus</name>
    <name type="synonym">Glomus intraradices</name>
    <dbReference type="NCBI Taxonomy" id="747089"/>
    <lineage>
        <taxon>Eukaryota</taxon>
        <taxon>Fungi</taxon>
        <taxon>Fungi incertae sedis</taxon>
        <taxon>Mucoromycota</taxon>
        <taxon>Glomeromycotina</taxon>
        <taxon>Glomeromycetes</taxon>
        <taxon>Glomerales</taxon>
        <taxon>Glomeraceae</taxon>
        <taxon>Rhizophagus</taxon>
    </lineage>
</organism>
<dbReference type="VEuPathDB" id="FungiDB:RhiirFUN_007292"/>
<sequence length="238" mass="26860">MNSKLKFLDGHGEILLTIGSFYYESMMGGCDPVKRISPTVELPTLIVMIYYEVQDLGQDEDEDKFEEDDQDLVPVFPVLARLKVLRVCCVGKCFARGIKVLMYDGTHQNVEELNYDVSEICNLANISGFFILQKHEERSNNITSDMEDAAYLLADLTRNHNSTNLSKTCTKWIKGRFDTFRSGAVEQLRVHVALGQNSNVQLYETYLVYGKDAAIKLTLRLNNPDKIVFVGEALAGVD</sequence>
<protein>
    <submittedName>
        <fullName evidence="1">Uncharacterized protein</fullName>
    </submittedName>
</protein>
<name>U9UBN7_RHIID</name>
<dbReference type="EMBL" id="KI284329">
    <property type="protein sequence ID" value="ESA13006.1"/>
    <property type="molecule type" value="Genomic_DNA"/>
</dbReference>